<gene>
    <name evidence="1" type="ORF">GCM10011514_22390</name>
</gene>
<dbReference type="AlphaFoldDB" id="A0A916YSI3"/>
<protein>
    <submittedName>
        <fullName evidence="1">Uncharacterized protein</fullName>
    </submittedName>
</protein>
<proteinExistence type="predicted"/>
<comment type="caution">
    <text evidence="1">The sequence shown here is derived from an EMBL/GenBank/DDBJ whole genome shotgun (WGS) entry which is preliminary data.</text>
</comment>
<reference evidence="1" key="2">
    <citation type="submission" date="2020-09" db="EMBL/GenBank/DDBJ databases">
        <authorList>
            <person name="Sun Q."/>
            <person name="Zhou Y."/>
        </authorList>
    </citation>
    <scope>NUCLEOTIDE SEQUENCE</scope>
    <source>
        <strain evidence="1">CGMCC 1.15958</strain>
    </source>
</reference>
<sequence length="94" mass="9939">MTATIIILALLAGWCGTPYPRRWRFLYPPIPKPDPEVCSVCGKVMGALGGLSLNLGLYYVGGLDLSIETTLIAGYIGGILVNDIAASMAIALKK</sequence>
<dbReference type="EMBL" id="BMKK01000004">
    <property type="protein sequence ID" value="GGD57813.1"/>
    <property type="molecule type" value="Genomic_DNA"/>
</dbReference>
<accession>A0A916YSI3</accession>
<keyword evidence="2" id="KW-1185">Reference proteome</keyword>
<name>A0A916YSI3_9BACT</name>
<dbReference type="Proteomes" id="UP000609064">
    <property type="component" value="Unassembled WGS sequence"/>
</dbReference>
<organism evidence="1 2">
    <name type="scientific">Emticicia aquatilis</name>
    <dbReference type="NCBI Taxonomy" id="1537369"/>
    <lineage>
        <taxon>Bacteria</taxon>
        <taxon>Pseudomonadati</taxon>
        <taxon>Bacteroidota</taxon>
        <taxon>Cytophagia</taxon>
        <taxon>Cytophagales</taxon>
        <taxon>Leadbetterellaceae</taxon>
        <taxon>Emticicia</taxon>
    </lineage>
</organism>
<dbReference type="RefSeq" id="WP_188766168.1">
    <property type="nucleotide sequence ID" value="NZ_BMKK01000004.1"/>
</dbReference>
<reference evidence="1" key="1">
    <citation type="journal article" date="2014" name="Int. J. Syst. Evol. Microbiol.">
        <title>Complete genome sequence of Corynebacterium casei LMG S-19264T (=DSM 44701T), isolated from a smear-ripened cheese.</title>
        <authorList>
            <consortium name="US DOE Joint Genome Institute (JGI-PGF)"/>
            <person name="Walter F."/>
            <person name="Albersmeier A."/>
            <person name="Kalinowski J."/>
            <person name="Ruckert C."/>
        </authorList>
    </citation>
    <scope>NUCLEOTIDE SEQUENCE</scope>
    <source>
        <strain evidence="1">CGMCC 1.15958</strain>
    </source>
</reference>
<evidence type="ECO:0000313" key="2">
    <source>
        <dbReference type="Proteomes" id="UP000609064"/>
    </source>
</evidence>
<evidence type="ECO:0000313" key="1">
    <source>
        <dbReference type="EMBL" id="GGD57813.1"/>
    </source>
</evidence>